<accession>A0A927D1J3</accession>
<evidence type="ECO:0000313" key="2">
    <source>
        <dbReference type="Proteomes" id="UP000635142"/>
    </source>
</evidence>
<dbReference type="InterPro" id="IPR045467">
    <property type="entry name" value="DUF6497"/>
</dbReference>
<name>A0A927D1J3_9RHOB</name>
<reference evidence="1" key="1">
    <citation type="submission" date="2020-08" db="EMBL/GenBank/DDBJ databases">
        <title>Sulfitobacter aestuariivivens sp. nov., isolated from a tidal flat.</title>
        <authorList>
            <person name="Park S."/>
            <person name="Yoon J.-H."/>
        </authorList>
    </citation>
    <scope>NUCLEOTIDE SEQUENCE</scope>
    <source>
        <strain evidence="1">TSTF-M16</strain>
    </source>
</reference>
<dbReference type="AlphaFoldDB" id="A0A927D1J3"/>
<proteinExistence type="predicted"/>
<evidence type="ECO:0000313" key="1">
    <source>
        <dbReference type="EMBL" id="MBD3662691.1"/>
    </source>
</evidence>
<organism evidence="1 2">
    <name type="scientific">Sulfitobacter aestuariivivens</name>
    <dbReference type="NCBI Taxonomy" id="2766981"/>
    <lineage>
        <taxon>Bacteria</taxon>
        <taxon>Pseudomonadati</taxon>
        <taxon>Pseudomonadota</taxon>
        <taxon>Alphaproteobacteria</taxon>
        <taxon>Rhodobacterales</taxon>
        <taxon>Roseobacteraceae</taxon>
        <taxon>Sulfitobacter</taxon>
    </lineage>
</organism>
<gene>
    <name evidence="1" type="ORF">H9Q16_02035</name>
</gene>
<protein>
    <recommendedName>
        <fullName evidence="3">Acetolactate synthase</fullName>
    </recommendedName>
</protein>
<dbReference type="EMBL" id="JACTAG010000001">
    <property type="protein sequence ID" value="MBD3662691.1"/>
    <property type="molecule type" value="Genomic_DNA"/>
</dbReference>
<comment type="caution">
    <text evidence="1">The sequence shown here is derived from an EMBL/GenBank/DDBJ whole genome shotgun (WGS) entry which is preliminary data.</text>
</comment>
<evidence type="ECO:0008006" key="3">
    <source>
        <dbReference type="Google" id="ProtNLM"/>
    </source>
</evidence>
<keyword evidence="2" id="KW-1185">Reference proteome</keyword>
<dbReference type="Pfam" id="PF20107">
    <property type="entry name" value="DUF6497"/>
    <property type="match status" value="1"/>
</dbReference>
<dbReference type="Proteomes" id="UP000635142">
    <property type="component" value="Unassembled WGS sequence"/>
</dbReference>
<sequence length="119" mass="13155">MLALTSPALAVDVPSGQPVELQEVLVDNLGTETWLRFRFIAPRIAREWGEIGFADAEPDMVHLCETLALPYIAEYGLKGEVIVISLADRATEFGVADPDATQFFEAYRPVDNTCIWEGL</sequence>